<comment type="caution">
    <text evidence="1">The sequence shown here is derived from an EMBL/GenBank/DDBJ whole genome shotgun (WGS) entry which is preliminary data.</text>
</comment>
<evidence type="ECO:0000313" key="2">
    <source>
        <dbReference type="Proteomes" id="UP001060085"/>
    </source>
</evidence>
<sequence>MVKAKNANVVREGHGEAGGSSGGGKTGKGKQVARSETPLDKFILVQATANYEDWTQKKRKIAPGHRVDLSDMGGMEIILAPFQDIGWGSLLIVNELFYHMMLYEFYANQRGRAQSGGNVDTSRVKGKNIDFDDRLLNSILETPEDGMRFYTKNKKCFDLILYSEKRFEELFTKGIMLKRSEDRTVDKLDAYGRILRHIILNIIIPNVGHKSSIKNMHSFVILAMHEHRKMNFGYIAIEHMLATQSSLTKCLPMVVFIPRIYNQNTFKMMGFSNNEEGKLIREGQEEDSENSKEEEEKEGNEAKNMDEDETNEEEI</sequence>
<keyword evidence="2" id="KW-1185">Reference proteome</keyword>
<organism evidence="1 2">
    <name type="scientific">Catharanthus roseus</name>
    <name type="common">Madagascar periwinkle</name>
    <name type="synonym">Vinca rosea</name>
    <dbReference type="NCBI Taxonomy" id="4058"/>
    <lineage>
        <taxon>Eukaryota</taxon>
        <taxon>Viridiplantae</taxon>
        <taxon>Streptophyta</taxon>
        <taxon>Embryophyta</taxon>
        <taxon>Tracheophyta</taxon>
        <taxon>Spermatophyta</taxon>
        <taxon>Magnoliopsida</taxon>
        <taxon>eudicotyledons</taxon>
        <taxon>Gunneridae</taxon>
        <taxon>Pentapetalae</taxon>
        <taxon>asterids</taxon>
        <taxon>lamiids</taxon>
        <taxon>Gentianales</taxon>
        <taxon>Apocynaceae</taxon>
        <taxon>Rauvolfioideae</taxon>
        <taxon>Vinceae</taxon>
        <taxon>Catharanthinae</taxon>
        <taxon>Catharanthus</taxon>
    </lineage>
</organism>
<name>A0ACC0B5X6_CATRO</name>
<proteinExistence type="predicted"/>
<accession>A0ACC0B5X6</accession>
<dbReference type="EMBL" id="CM044704">
    <property type="protein sequence ID" value="KAI5668056.1"/>
    <property type="molecule type" value="Genomic_DNA"/>
</dbReference>
<gene>
    <name evidence="1" type="ORF">M9H77_17909</name>
</gene>
<dbReference type="Proteomes" id="UP001060085">
    <property type="component" value="Linkage Group LG04"/>
</dbReference>
<protein>
    <submittedName>
        <fullName evidence="1">Uncharacterized protein</fullName>
    </submittedName>
</protein>
<reference evidence="2" key="1">
    <citation type="journal article" date="2023" name="Nat. Plants">
        <title>Single-cell RNA sequencing provides a high-resolution roadmap for understanding the multicellular compartmentation of specialized metabolism.</title>
        <authorList>
            <person name="Sun S."/>
            <person name="Shen X."/>
            <person name="Li Y."/>
            <person name="Li Y."/>
            <person name="Wang S."/>
            <person name="Li R."/>
            <person name="Zhang H."/>
            <person name="Shen G."/>
            <person name="Guo B."/>
            <person name="Wei J."/>
            <person name="Xu J."/>
            <person name="St-Pierre B."/>
            <person name="Chen S."/>
            <person name="Sun C."/>
        </authorList>
    </citation>
    <scope>NUCLEOTIDE SEQUENCE [LARGE SCALE GENOMIC DNA]</scope>
</reference>
<evidence type="ECO:0000313" key="1">
    <source>
        <dbReference type="EMBL" id="KAI5668056.1"/>
    </source>
</evidence>